<feature type="domain" description="CAF1B/HIR1 beta-propeller" evidence="9">
    <location>
        <begin position="34"/>
        <end position="196"/>
    </location>
</feature>
<dbReference type="InterPro" id="IPR020472">
    <property type="entry name" value="WD40_PAC1"/>
</dbReference>
<comment type="caution">
    <text evidence="10">The sequence shown here is derived from an EMBL/GenBank/DDBJ whole genome shotgun (WGS) entry which is preliminary data.</text>
</comment>
<dbReference type="PRINTS" id="PR00320">
    <property type="entry name" value="GPROTEINBRPT"/>
</dbReference>
<keyword evidence="3 8" id="KW-0853">WD repeat</keyword>
<dbReference type="GO" id="GO:0006325">
    <property type="term" value="P:chromatin organization"/>
    <property type="evidence" value="ECO:0007669"/>
    <property type="project" value="UniProtKB-KW"/>
</dbReference>
<dbReference type="OrthoDB" id="284782at2759"/>
<dbReference type="PANTHER" id="PTHR19920:SF0">
    <property type="entry name" value="CYTOSOLIC IRON-SULFUR PROTEIN ASSEMBLY PROTEIN CIAO1-RELATED"/>
    <property type="match status" value="1"/>
</dbReference>
<dbReference type="Gene3D" id="2.130.10.10">
    <property type="entry name" value="YVTN repeat-like/Quinoprotein amine dehydrogenase"/>
    <property type="match status" value="1"/>
</dbReference>
<feature type="repeat" description="WD" evidence="8">
    <location>
        <begin position="165"/>
        <end position="196"/>
    </location>
</feature>
<comment type="subcellular location">
    <subcellularLocation>
        <location evidence="1">Nucleus</location>
    </subcellularLocation>
</comment>
<dbReference type="PROSITE" id="PS50082">
    <property type="entry name" value="WD_REPEATS_2"/>
    <property type="match status" value="6"/>
</dbReference>
<protein>
    <recommendedName>
        <fullName evidence="7">Probable cytosolic iron-sulfur protein assembly protein 1</fullName>
    </recommendedName>
</protein>
<evidence type="ECO:0000256" key="2">
    <source>
        <dbReference type="ARBA" id="ARBA00007306"/>
    </source>
</evidence>
<evidence type="ECO:0000259" key="9">
    <source>
        <dbReference type="Pfam" id="PF24105"/>
    </source>
</evidence>
<feature type="repeat" description="WD" evidence="8">
    <location>
        <begin position="15"/>
        <end position="46"/>
    </location>
</feature>
<feature type="repeat" description="WD" evidence="8">
    <location>
        <begin position="329"/>
        <end position="361"/>
    </location>
</feature>
<feature type="repeat" description="WD" evidence="8">
    <location>
        <begin position="67"/>
        <end position="99"/>
    </location>
</feature>
<comment type="similarity">
    <text evidence="2">Belongs to the WD repeat HIR1 family.</text>
</comment>
<feature type="repeat" description="WD" evidence="8">
    <location>
        <begin position="210"/>
        <end position="242"/>
    </location>
</feature>
<evidence type="ECO:0000256" key="5">
    <source>
        <dbReference type="ARBA" id="ARBA00022853"/>
    </source>
</evidence>
<comment type="function">
    <text evidence="7">Essential component of the cytosolic iron-sulfur (Fe/S) protein assembly machinery. Required for the maturation of extramitochondrial Fe/S proteins.</text>
</comment>
<dbReference type="Pfam" id="PF24105">
    <property type="entry name" value="Beta-prop_CAF1B_HIR1"/>
    <property type="match status" value="1"/>
</dbReference>
<comment type="similarity">
    <text evidence="7">Belongs to the WD repeat CIA1 family.</text>
</comment>
<name>A0A4Y9YJQ8_9AGAM</name>
<organism evidence="10 11">
    <name type="scientific">Dentipellis fragilis</name>
    <dbReference type="NCBI Taxonomy" id="205917"/>
    <lineage>
        <taxon>Eukaryota</taxon>
        <taxon>Fungi</taxon>
        <taxon>Dikarya</taxon>
        <taxon>Basidiomycota</taxon>
        <taxon>Agaricomycotina</taxon>
        <taxon>Agaricomycetes</taxon>
        <taxon>Russulales</taxon>
        <taxon>Hericiaceae</taxon>
        <taxon>Dentipellis</taxon>
    </lineage>
</organism>
<feature type="repeat" description="WD" evidence="8">
    <location>
        <begin position="120"/>
        <end position="152"/>
    </location>
</feature>
<dbReference type="GO" id="GO:0005634">
    <property type="term" value="C:nucleus"/>
    <property type="evidence" value="ECO:0007669"/>
    <property type="project" value="UniProtKB-SubCell"/>
</dbReference>
<evidence type="ECO:0000256" key="1">
    <source>
        <dbReference type="ARBA" id="ARBA00004123"/>
    </source>
</evidence>
<gene>
    <name evidence="7" type="primary">CIA1</name>
    <name evidence="10" type="ORF">EVG20_g6639</name>
</gene>
<dbReference type="GO" id="GO:0097361">
    <property type="term" value="C:cytosolic [4Fe-4S] assembly targeting complex"/>
    <property type="evidence" value="ECO:0007669"/>
    <property type="project" value="InterPro"/>
</dbReference>
<evidence type="ECO:0000256" key="7">
    <source>
        <dbReference type="HAMAP-Rule" id="MF_03037"/>
    </source>
</evidence>
<keyword evidence="6" id="KW-0539">Nucleus</keyword>
<dbReference type="EMBL" id="SEOQ01000454">
    <property type="protein sequence ID" value="TFY62615.1"/>
    <property type="molecule type" value="Genomic_DNA"/>
</dbReference>
<evidence type="ECO:0000256" key="8">
    <source>
        <dbReference type="PROSITE-ProRule" id="PRU00221"/>
    </source>
</evidence>
<dbReference type="InterPro" id="IPR036322">
    <property type="entry name" value="WD40_repeat_dom_sf"/>
</dbReference>
<dbReference type="InterPro" id="IPR015943">
    <property type="entry name" value="WD40/YVTN_repeat-like_dom_sf"/>
</dbReference>
<dbReference type="SUPFAM" id="SSF50978">
    <property type="entry name" value="WD40 repeat-like"/>
    <property type="match status" value="1"/>
</dbReference>
<accession>A0A4Y9YJQ8</accession>
<dbReference type="HAMAP" id="MF_03037">
    <property type="entry name" value="ciao1"/>
    <property type="match status" value="1"/>
</dbReference>
<dbReference type="SMART" id="SM00320">
    <property type="entry name" value="WD40"/>
    <property type="match status" value="7"/>
</dbReference>
<dbReference type="PANTHER" id="PTHR19920">
    <property type="entry name" value="WD40 PROTEIN CIAO1"/>
    <property type="match status" value="1"/>
</dbReference>
<dbReference type="Proteomes" id="UP000298327">
    <property type="component" value="Unassembled WGS sequence"/>
</dbReference>
<evidence type="ECO:0000256" key="6">
    <source>
        <dbReference type="ARBA" id="ARBA00023242"/>
    </source>
</evidence>
<reference evidence="10 11" key="1">
    <citation type="submission" date="2019-02" db="EMBL/GenBank/DDBJ databases">
        <title>Genome sequencing of the rare red list fungi Dentipellis fragilis.</title>
        <authorList>
            <person name="Buettner E."/>
            <person name="Kellner H."/>
        </authorList>
    </citation>
    <scope>NUCLEOTIDE SEQUENCE [LARGE SCALE GENOMIC DNA]</scope>
    <source>
        <strain evidence="10 11">DSM 105465</strain>
    </source>
</reference>
<dbReference type="InterPro" id="IPR001680">
    <property type="entry name" value="WD40_rpt"/>
</dbReference>
<evidence type="ECO:0000256" key="3">
    <source>
        <dbReference type="ARBA" id="ARBA00022574"/>
    </source>
</evidence>
<dbReference type="STRING" id="205917.A0A4Y9YJQ8"/>
<evidence type="ECO:0000313" key="11">
    <source>
        <dbReference type="Proteomes" id="UP000298327"/>
    </source>
</evidence>
<dbReference type="GO" id="GO:0016226">
    <property type="term" value="P:iron-sulfur cluster assembly"/>
    <property type="evidence" value="ECO:0007669"/>
    <property type="project" value="UniProtKB-UniRule"/>
</dbReference>
<dbReference type="CDD" id="cd00200">
    <property type="entry name" value="WD40"/>
    <property type="match status" value="1"/>
</dbReference>
<dbReference type="Pfam" id="PF00400">
    <property type="entry name" value="WD40"/>
    <property type="match status" value="3"/>
</dbReference>
<dbReference type="PROSITE" id="PS50294">
    <property type="entry name" value="WD_REPEATS_REGION"/>
    <property type="match status" value="5"/>
</dbReference>
<dbReference type="InterPro" id="IPR055410">
    <property type="entry name" value="Beta-prop_CAF1B_HIR1"/>
</dbReference>
<dbReference type="AlphaFoldDB" id="A0A4Y9YJQ8"/>
<keyword evidence="4" id="KW-0677">Repeat</keyword>
<keyword evidence="5" id="KW-0156">Chromatin regulator</keyword>
<keyword evidence="11" id="KW-1185">Reference proteome</keyword>
<sequence length="361" mass="39583">MDVDTPYKLTAVAELTGHEDRAWNVAWNPTKPLLASCSADKSIRLWTYTPTSSDDPNLSFTLHAAIPTVHTKTVRALAWSPSGTTLASASFDSNIGIWQREGEEDGGEEAAGEWDCVATVEGHETECKSVAWSASGNLLASCSRDKTVWVWEAEPDADFECMGVLMEHTQDVKCVAWHPTEDILASGSYDDTIKLYLDDPSEDWFCFATLTGHTSTVWALAWAPGGRYLASASDDCTIRIWKRVETHKWECVDVLKGHERTVYTISWGVGRPNTKEGEGTVNLGWLASAGGDGRINVWEFEDAPDADAKTPPAHKLIAKMDNAHGVYDINSIAWCPRKGYEDLLATAGDDGSARVWKVVPS</sequence>
<evidence type="ECO:0000313" key="10">
    <source>
        <dbReference type="EMBL" id="TFY62615.1"/>
    </source>
</evidence>
<dbReference type="InterPro" id="IPR028608">
    <property type="entry name" value="CIAO1/Cia1"/>
</dbReference>
<proteinExistence type="inferred from homology"/>
<evidence type="ECO:0000256" key="4">
    <source>
        <dbReference type="ARBA" id="ARBA00022737"/>
    </source>
</evidence>